<evidence type="ECO:0000313" key="1">
    <source>
        <dbReference type="EMBL" id="KKW10252.1"/>
    </source>
</evidence>
<comment type="caution">
    <text evidence="1">The sequence shown here is derived from an EMBL/GenBank/DDBJ whole genome shotgun (WGS) entry which is preliminary data.</text>
</comment>
<dbReference type="EMBL" id="LCQD01000043">
    <property type="protein sequence ID" value="KKW10252.1"/>
    <property type="molecule type" value="Genomic_DNA"/>
</dbReference>
<reference evidence="1 2" key="1">
    <citation type="journal article" date="2015" name="Nature">
        <title>rRNA introns, odd ribosomes, and small enigmatic genomes across a large radiation of phyla.</title>
        <authorList>
            <person name="Brown C.T."/>
            <person name="Hug L.A."/>
            <person name="Thomas B.C."/>
            <person name="Sharon I."/>
            <person name="Castelle C.J."/>
            <person name="Singh A."/>
            <person name="Wilkins M.J."/>
            <person name="Williams K.H."/>
            <person name="Banfield J.F."/>
        </authorList>
    </citation>
    <scope>NUCLEOTIDE SEQUENCE [LARGE SCALE GENOMIC DNA]</scope>
</reference>
<sequence length="188" mass="21339">MTAKKDIKDLKKRGRKTDYLPVYAGIVFSMKMRGFDNSEICKVLRISEPTLKVWGKRYPEFLSALKQTKESTLEPIVRSLFDRATKVYEYDEIKTFGQTDADGNLKVTRVEKTHKKILPDTTAMIFLAKNIDKEHFRESRWLEGNINTHTTGEVVVIQLPDNGRAVAAIAVENEKANESTAEVSAEEG</sequence>
<gene>
    <name evidence="1" type="ORF">UY48_C0043G0012</name>
</gene>
<protein>
    <submittedName>
        <fullName evidence="1">Phage terminase small subunit</fullName>
    </submittedName>
</protein>
<dbReference type="Proteomes" id="UP000034588">
    <property type="component" value="Unassembled WGS sequence"/>
</dbReference>
<accession>A0A0G1Y5U7</accession>
<name>A0A0G1Y5U7_9BACT</name>
<evidence type="ECO:0000313" key="2">
    <source>
        <dbReference type="Proteomes" id="UP000034588"/>
    </source>
</evidence>
<dbReference type="AlphaFoldDB" id="A0A0G1Y5U7"/>
<organism evidence="1 2">
    <name type="scientific">Candidatus Gottesmanbacteria bacterium GW2011_GWB1_49_7</name>
    <dbReference type="NCBI Taxonomy" id="1618448"/>
    <lineage>
        <taxon>Bacteria</taxon>
        <taxon>Candidatus Gottesmaniibacteriota</taxon>
    </lineage>
</organism>
<proteinExistence type="predicted"/>